<dbReference type="Gene3D" id="3.10.450.50">
    <property type="match status" value="1"/>
</dbReference>
<name>A0A554A2C3_9BACI</name>
<dbReference type="Proteomes" id="UP000318521">
    <property type="component" value="Unassembled WGS sequence"/>
</dbReference>
<feature type="domain" description="SnoaL-like" evidence="1">
    <location>
        <begin position="26"/>
        <end position="132"/>
    </location>
</feature>
<dbReference type="EMBL" id="VLXZ01000002">
    <property type="protein sequence ID" value="TSB47825.1"/>
    <property type="molecule type" value="Genomic_DNA"/>
</dbReference>
<dbReference type="InterPro" id="IPR032710">
    <property type="entry name" value="NTF2-like_dom_sf"/>
</dbReference>
<evidence type="ECO:0000259" key="1">
    <source>
        <dbReference type="Pfam" id="PF12680"/>
    </source>
</evidence>
<organism evidence="2 3">
    <name type="scientific">Alkalicoccobacillus porphyridii</name>
    <dbReference type="NCBI Taxonomy" id="2597270"/>
    <lineage>
        <taxon>Bacteria</taxon>
        <taxon>Bacillati</taxon>
        <taxon>Bacillota</taxon>
        <taxon>Bacilli</taxon>
        <taxon>Bacillales</taxon>
        <taxon>Bacillaceae</taxon>
        <taxon>Alkalicoccobacillus</taxon>
    </lineage>
</organism>
<evidence type="ECO:0000313" key="3">
    <source>
        <dbReference type="Proteomes" id="UP000318521"/>
    </source>
</evidence>
<reference evidence="2 3" key="1">
    <citation type="submission" date="2019-07" db="EMBL/GenBank/DDBJ databases">
        <authorList>
            <person name="Park Y.J."/>
            <person name="Jeong S.E."/>
            <person name="Jung H.S."/>
        </authorList>
    </citation>
    <scope>NUCLEOTIDE SEQUENCE [LARGE SCALE GENOMIC DNA]</scope>
    <source>
        <strain evidence="3">P16(2019)</strain>
    </source>
</reference>
<gene>
    <name evidence="2" type="ORF">FN960_04730</name>
</gene>
<dbReference type="OrthoDB" id="2083380at2"/>
<dbReference type="InterPro" id="IPR037401">
    <property type="entry name" value="SnoaL-like"/>
</dbReference>
<accession>A0A554A2C3</accession>
<protein>
    <submittedName>
        <fullName evidence="2">Nuclear transport factor 2 family protein</fullName>
    </submittedName>
</protein>
<keyword evidence="3" id="KW-1185">Reference proteome</keyword>
<dbReference type="Pfam" id="PF12680">
    <property type="entry name" value="SnoaL_2"/>
    <property type="match status" value="1"/>
</dbReference>
<dbReference type="SUPFAM" id="SSF54427">
    <property type="entry name" value="NTF2-like"/>
    <property type="match status" value="1"/>
</dbReference>
<proteinExistence type="predicted"/>
<sequence length="146" mass="16510">MEVLLMDNFLKSNEMVNYPSAIEVFEQALAGFRANDPLPWITLLDDDALLELPFNPPGQPKRLSGKKAILSYFESLPASIDFESFSEVFIHSLDDRDWVVAELTAKGTIQASGKTYDNRYVIVMNTSEGQIRLQRDYFNPLTAIDS</sequence>
<comment type="caution">
    <text evidence="2">The sequence shown here is derived from an EMBL/GenBank/DDBJ whole genome shotgun (WGS) entry which is preliminary data.</text>
</comment>
<dbReference type="AlphaFoldDB" id="A0A554A2C3"/>
<evidence type="ECO:0000313" key="2">
    <source>
        <dbReference type="EMBL" id="TSB47825.1"/>
    </source>
</evidence>